<dbReference type="InterPro" id="IPR036412">
    <property type="entry name" value="HAD-like_sf"/>
</dbReference>
<keyword evidence="4" id="KW-0460">Magnesium</keyword>
<dbReference type="Pfam" id="PF13419">
    <property type="entry name" value="HAD_2"/>
    <property type="match status" value="1"/>
</dbReference>
<keyword evidence="3" id="KW-0479">Metal-binding</keyword>
<dbReference type="InterPro" id="IPR006439">
    <property type="entry name" value="HAD-SF_hydro_IA"/>
</dbReference>
<dbReference type="Gene3D" id="3.40.50.1000">
    <property type="entry name" value="HAD superfamily/HAD-like"/>
    <property type="match status" value="1"/>
</dbReference>
<evidence type="ECO:0000256" key="2">
    <source>
        <dbReference type="ARBA" id="ARBA00006171"/>
    </source>
</evidence>
<dbReference type="SFLD" id="SFLDG01129">
    <property type="entry name" value="C1.5:_HAD__Beta-PGM__Phosphata"/>
    <property type="match status" value="1"/>
</dbReference>
<evidence type="ECO:0000256" key="3">
    <source>
        <dbReference type="ARBA" id="ARBA00022723"/>
    </source>
</evidence>
<proteinExistence type="inferred from homology"/>
<dbReference type="PANTHER" id="PTHR46193:SF9">
    <property type="entry name" value="HALOACID DEHALOGENASE-LIKE HYDROLASE DOMAIN-CONTAINING PROTEIN SGPP"/>
    <property type="match status" value="1"/>
</dbReference>
<dbReference type="InterPro" id="IPR041492">
    <property type="entry name" value="HAD_2"/>
</dbReference>
<name>A0ABS3AQB2_9BACT</name>
<dbReference type="PANTHER" id="PTHR46193">
    <property type="entry name" value="6-PHOSPHOGLUCONATE PHOSPHATASE"/>
    <property type="match status" value="1"/>
</dbReference>
<dbReference type="EMBL" id="JAFITR010000038">
    <property type="protein sequence ID" value="MBN4066918.1"/>
    <property type="molecule type" value="Genomic_DNA"/>
</dbReference>
<evidence type="ECO:0000256" key="1">
    <source>
        <dbReference type="ARBA" id="ARBA00001946"/>
    </source>
</evidence>
<dbReference type="SFLD" id="SFLDS00003">
    <property type="entry name" value="Haloacid_Dehalogenase"/>
    <property type="match status" value="1"/>
</dbReference>
<dbReference type="SUPFAM" id="SSF56784">
    <property type="entry name" value="HAD-like"/>
    <property type="match status" value="1"/>
</dbReference>
<dbReference type="InterPro" id="IPR023198">
    <property type="entry name" value="PGP-like_dom2"/>
</dbReference>
<dbReference type="Proteomes" id="UP000722121">
    <property type="component" value="Unassembled WGS sequence"/>
</dbReference>
<gene>
    <name evidence="5" type="ORF">JYU14_02425</name>
</gene>
<reference evidence="5 6" key="1">
    <citation type="submission" date="2021-02" db="EMBL/GenBank/DDBJ databases">
        <title>Activity-based single-cell genomes from oceanic crustal fluid captures similar information to metagenomic and metatranscriptomic surveys with orders of magnitude less sampling.</title>
        <authorList>
            <person name="D'Angelo T.S."/>
            <person name="Orcutt B.N."/>
        </authorList>
    </citation>
    <scope>NUCLEOTIDE SEQUENCE [LARGE SCALE GENOMIC DNA]</scope>
    <source>
        <strain evidence="5">AH-315-G07</strain>
    </source>
</reference>
<dbReference type="Gene3D" id="1.10.150.240">
    <property type="entry name" value="Putative phosphatase, domain 2"/>
    <property type="match status" value="1"/>
</dbReference>
<comment type="caution">
    <text evidence="5">The sequence shown here is derived from an EMBL/GenBank/DDBJ whole genome shotgun (WGS) entry which is preliminary data.</text>
</comment>
<dbReference type="NCBIfam" id="TIGR01509">
    <property type="entry name" value="HAD-SF-IA-v3"/>
    <property type="match status" value="1"/>
</dbReference>
<dbReference type="NCBIfam" id="TIGR01549">
    <property type="entry name" value="HAD-SF-IA-v1"/>
    <property type="match status" value="1"/>
</dbReference>
<sequence>MKATLSKIKAVIFDMDGVLIDAKEWHYEALNKALRMFGLEISRYDHLTTFDGLPTKKKLEMLSIEEGLPQGLHRLINELKQLFTMEMVTHHCRPVFDHEYALSRLKNEGYRVAVCSNSIRDTVAAMMNKAQLSGYLDFFLSNQDVKKSKPHPEIYTKAFKRLKLQPDECLVLEDNENGVKAAKASGCHLMKVEDVTQVTYENIKRKIEEVEV</sequence>
<dbReference type="InterPro" id="IPR051600">
    <property type="entry name" value="Beta-PGM-like"/>
</dbReference>
<dbReference type="SFLD" id="SFLDG01135">
    <property type="entry name" value="C1.5.6:_HAD__Beta-PGM__Phospha"/>
    <property type="match status" value="1"/>
</dbReference>
<evidence type="ECO:0000313" key="6">
    <source>
        <dbReference type="Proteomes" id="UP000722121"/>
    </source>
</evidence>
<accession>A0ABS3AQB2</accession>
<organism evidence="5 6">
    <name type="scientific">Simkania negevensis</name>
    <dbReference type="NCBI Taxonomy" id="83561"/>
    <lineage>
        <taxon>Bacteria</taxon>
        <taxon>Pseudomonadati</taxon>
        <taxon>Chlamydiota</taxon>
        <taxon>Chlamydiia</taxon>
        <taxon>Parachlamydiales</taxon>
        <taxon>Simkaniaceae</taxon>
        <taxon>Simkania</taxon>
    </lineage>
</organism>
<evidence type="ECO:0000256" key="4">
    <source>
        <dbReference type="ARBA" id="ARBA00022842"/>
    </source>
</evidence>
<comment type="similarity">
    <text evidence="2">Belongs to the HAD-like hydrolase superfamily. CbbY/CbbZ/Gph/YieH family.</text>
</comment>
<keyword evidence="6" id="KW-1185">Reference proteome</keyword>
<dbReference type="PRINTS" id="PR00413">
    <property type="entry name" value="HADHALOGNASE"/>
</dbReference>
<evidence type="ECO:0000313" key="5">
    <source>
        <dbReference type="EMBL" id="MBN4066918.1"/>
    </source>
</evidence>
<dbReference type="CDD" id="cd07505">
    <property type="entry name" value="HAD_BPGM-like"/>
    <property type="match status" value="1"/>
</dbReference>
<dbReference type="InterPro" id="IPR023214">
    <property type="entry name" value="HAD_sf"/>
</dbReference>
<comment type="cofactor">
    <cofactor evidence="1">
        <name>Mg(2+)</name>
        <dbReference type="ChEBI" id="CHEBI:18420"/>
    </cofactor>
</comment>
<protein>
    <submittedName>
        <fullName evidence="5">HAD family phosphatase</fullName>
    </submittedName>
</protein>